<sequence length="111" mass="13085">MLQKINTDEEKQILGFYLLISEEFKFDIIFLKHFIPAYITTESNLKTHPSKRSAIFGIVGGTFKLKYLNSSGYGRIFESKIKIYIRQIQDHLKKQYRKFFGRVQLGAILFE</sequence>
<evidence type="ECO:0000313" key="1">
    <source>
        <dbReference type="EMBL" id="RNA41197.1"/>
    </source>
</evidence>
<proteinExistence type="predicted"/>
<dbReference type="AlphaFoldDB" id="A0A3M7SZP9"/>
<evidence type="ECO:0000313" key="2">
    <source>
        <dbReference type="Proteomes" id="UP000276133"/>
    </source>
</evidence>
<organism evidence="1 2">
    <name type="scientific">Brachionus plicatilis</name>
    <name type="common">Marine rotifer</name>
    <name type="synonym">Brachionus muelleri</name>
    <dbReference type="NCBI Taxonomy" id="10195"/>
    <lineage>
        <taxon>Eukaryota</taxon>
        <taxon>Metazoa</taxon>
        <taxon>Spiralia</taxon>
        <taxon>Gnathifera</taxon>
        <taxon>Rotifera</taxon>
        <taxon>Eurotatoria</taxon>
        <taxon>Monogononta</taxon>
        <taxon>Pseudotrocha</taxon>
        <taxon>Ploima</taxon>
        <taxon>Brachionidae</taxon>
        <taxon>Brachionus</taxon>
    </lineage>
</organism>
<name>A0A3M7SZP9_BRAPC</name>
<keyword evidence="2" id="KW-1185">Reference proteome</keyword>
<accession>A0A3M7SZP9</accession>
<dbReference type="Proteomes" id="UP000276133">
    <property type="component" value="Unassembled WGS sequence"/>
</dbReference>
<protein>
    <submittedName>
        <fullName evidence="1">Uncharacterized protein</fullName>
    </submittedName>
</protein>
<reference evidence="1 2" key="1">
    <citation type="journal article" date="2018" name="Sci. Rep.">
        <title>Genomic signatures of local adaptation to the degree of environmental predictability in rotifers.</title>
        <authorList>
            <person name="Franch-Gras L."/>
            <person name="Hahn C."/>
            <person name="Garcia-Roger E.M."/>
            <person name="Carmona M.J."/>
            <person name="Serra M."/>
            <person name="Gomez A."/>
        </authorList>
    </citation>
    <scope>NUCLEOTIDE SEQUENCE [LARGE SCALE GENOMIC DNA]</scope>
    <source>
        <strain evidence="1">HYR1</strain>
    </source>
</reference>
<dbReference type="EMBL" id="REGN01000532">
    <property type="protein sequence ID" value="RNA41197.1"/>
    <property type="molecule type" value="Genomic_DNA"/>
</dbReference>
<gene>
    <name evidence="1" type="ORF">BpHYR1_012123</name>
</gene>
<comment type="caution">
    <text evidence="1">The sequence shown here is derived from an EMBL/GenBank/DDBJ whole genome shotgun (WGS) entry which is preliminary data.</text>
</comment>